<keyword evidence="2" id="KW-1185">Reference proteome</keyword>
<dbReference type="AlphaFoldDB" id="A0A9P6E6B0"/>
<gene>
    <name evidence="1" type="ORF">CPB83DRAFT_898896</name>
</gene>
<protein>
    <submittedName>
        <fullName evidence="1">Uncharacterized protein</fullName>
    </submittedName>
</protein>
<accession>A0A9P6E6B0</accession>
<dbReference type="OrthoDB" id="2925107at2759"/>
<comment type="caution">
    <text evidence="1">The sequence shown here is derived from an EMBL/GenBank/DDBJ whole genome shotgun (WGS) entry which is preliminary data.</text>
</comment>
<name>A0A9P6E6B0_9AGAR</name>
<evidence type="ECO:0000313" key="2">
    <source>
        <dbReference type="Proteomes" id="UP000807306"/>
    </source>
</evidence>
<evidence type="ECO:0000313" key="1">
    <source>
        <dbReference type="EMBL" id="KAF9523319.1"/>
    </source>
</evidence>
<dbReference type="Proteomes" id="UP000807306">
    <property type="component" value="Unassembled WGS sequence"/>
</dbReference>
<proteinExistence type="predicted"/>
<sequence>MGLNRRKLREDLLLSYAPKQIDCPTALKDASKHNDPPLTFAMQLAPGIRVRSESAVLDQETRVLQIEEILALHQEKDELLKKISPTWFKIRLCDTILSIFRRVPLEILQEIAIYAQASQSMSAPR</sequence>
<reference evidence="1" key="1">
    <citation type="submission" date="2020-11" db="EMBL/GenBank/DDBJ databases">
        <authorList>
            <consortium name="DOE Joint Genome Institute"/>
            <person name="Ahrendt S."/>
            <person name="Riley R."/>
            <person name="Andreopoulos W."/>
            <person name="Labutti K."/>
            <person name="Pangilinan J."/>
            <person name="Ruiz-Duenas F.J."/>
            <person name="Barrasa J.M."/>
            <person name="Sanchez-Garcia M."/>
            <person name="Camarero S."/>
            <person name="Miyauchi S."/>
            <person name="Serrano A."/>
            <person name="Linde D."/>
            <person name="Babiker R."/>
            <person name="Drula E."/>
            <person name="Ayuso-Fernandez I."/>
            <person name="Pacheco R."/>
            <person name="Padilla G."/>
            <person name="Ferreira P."/>
            <person name="Barriuso J."/>
            <person name="Kellner H."/>
            <person name="Castanera R."/>
            <person name="Alfaro M."/>
            <person name="Ramirez L."/>
            <person name="Pisabarro A.G."/>
            <person name="Kuo A."/>
            <person name="Tritt A."/>
            <person name="Lipzen A."/>
            <person name="He G."/>
            <person name="Yan M."/>
            <person name="Ng V."/>
            <person name="Cullen D."/>
            <person name="Martin F."/>
            <person name="Rosso M.-N."/>
            <person name="Henrissat B."/>
            <person name="Hibbett D."/>
            <person name="Martinez A.T."/>
            <person name="Grigoriev I.V."/>
        </authorList>
    </citation>
    <scope>NUCLEOTIDE SEQUENCE</scope>
    <source>
        <strain evidence="1">CBS 506.95</strain>
    </source>
</reference>
<dbReference type="EMBL" id="MU157920">
    <property type="protein sequence ID" value="KAF9523319.1"/>
    <property type="molecule type" value="Genomic_DNA"/>
</dbReference>
<organism evidence="1 2">
    <name type="scientific">Crepidotus variabilis</name>
    <dbReference type="NCBI Taxonomy" id="179855"/>
    <lineage>
        <taxon>Eukaryota</taxon>
        <taxon>Fungi</taxon>
        <taxon>Dikarya</taxon>
        <taxon>Basidiomycota</taxon>
        <taxon>Agaricomycotina</taxon>
        <taxon>Agaricomycetes</taxon>
        <taxon>Agaricomycetidae</taxon>
        <taxon>Agaricales</taxon>
        <taxon>Agaricineae</taxon>
        <taxon>Crepidotaceae</taxon>
        <taxon>Crepidotus</taxon>
    </lineage>
</organism>